<sequence>MFKRVRAIMIVMSALLLLLSACGSNADSNAGADASSNAGGEGEKVVIQWWDSMTSEATQGALQN</sequence>
<keyword evidence="1" id="KW-0732">Signal</keyword>
<feature type="chain" id="PRO_5045597608" description="ABC transporter substrate-binding protein" evidence="1">
    <location>
        <begin position="27"/>
        <end position="64"/>
    </location>
</feature>
<evidence type="ECO:0008006" key="4">
    <source>
        <dbReference type="Google" id="ProtNLM"/>
    </source>
</evidence>
<reference evidence="2 3" key="1">
    <citation type="submission" date="2021-04" db="EMBL/GenBank/DDBJ databases">
        <title>Draft genome sequence of Paenibacillus cisolokensis, LC2-13A.</title>
        <authorList>
            <person name="Uke A."/>
            <person name="Chhe C."/>
            <person name="Baramee S."/>
            <person name="Kosugi A."/>
        </authorList>
    </citation>
    <scope>NUCLEOTIDE SEQUENCE [LARGE SCALE GENOMIC DNA]</scope>
    <source>
        <strain evidence="2 3">LC2-13A</strain>
    </source>
</reference>
<comment type="caution">
    <text evidence="2">The sequence shown here is derived from an EMBL/GenBank/DDBJ whole genome shotgun (WGS) entry which is preliminary data.</text>
</comment>
<feature type="signal peptide" evidence="1">
    <location>
        <begin position="1"/>
        <end position="26"/>
    </location>
</feature>
<gene>
    <name evidence="2" type="ORF">PACILC2_21380</name>
</gene>
<dbReference type="EMBL" id="BOVJ01000066">
    <property type="protein sequence ID" value="GIQ63570.1"/>
    <property type="molecule type" value="Genomic_DNA"/>
</dbReference>
<evidence type="ECO:0000256" key="1">
    <source>
        <dbReference type="SAM" id="SignalP"/>
    </source>
</evidence>
<evidence type="ECO:0000313" key="2">
    <source>
        <dbReference type="EMBL" id="GIQ63570.1"/>
    </source>
</evidence>
<dbReference type="PROSITE" id="PS51257">
    <property type="entry name" value="PROKAR_LIPOPROTEIN"/>
    <property type="match status" value="1"/>
</dbReference>
<evidence type="ECO:0000313" key="3">
    <source>
        <dbReference type="Proteomes" id="UP000680304"/>
    </source>
</evidence>
<keyword evidence="3" id="KW-1185">Reference proteome</keyword>
<proteinExistence type="predicted"/>
<protein>
    <recommendedName>
        <fullName evidence="4">ABC transporter substrate-binding protein</fullName>
    </recommendedName>
</protein>
<accession>A0ABQ4N5T9</accession>
<dbReference type="Proteomes" id="UP000680304">
    <property type="component" value="Unassembled WGS sequence"/>
</dbReference>
<name>A0ABQ4N5T9_9BACL</name>
<organism evidence="2 3">
    <name type="scientific">Paenibacillus cisolokensis</name>
    <dbReference type="NCBI Taxonomy" id="1658519"/>
    <lineage>
        <taxon>Bacteria</taxon>
        <taxon>Bacillati</taxon>
        <taxon>Bacillota</taxon>
        <taxon>Bacilli</taxon>
        <taxon>Bacillales</taxon>
        <taxon>Paenibacillaceae</taxon>
        <taxon>Paenibacillus</taxon>
    </lineage>
</organism>
<dbReference type="RefSeq" id="WP_213528678.1">
    <property type="nucleotide sequence ID" value="NZ_BOVJ01000066.1"/>
</dbReference>